<evidence type="ECO:0000313" key="3">
    <source>
        <dbReference type="Proteomes" id="UP000029859"/>
    </source>
</evidence>
<keyword evidence="1" id="KW-0472">Membrane</keyword>
<evidence type="ECO:0000256" key="1">
    <source>
        <dbReference type="SAM" id="Phobius"/>
    </source>
</evidence>
<keyword evidence="3" id="KW-1185">Reference proteome</keyword>
<evidence type="ECO:0000313" key="2">
    <source>
        <dbReference type="EMBL" id="KGK99654.1"/>
    </source>
</evidence>
<dbReference type="AlphaFoldDB" id="A0A099T4A5"/>
<keyword evidence="1" id="KW-1133">Transmembrane helix</keyword>
<gene>
    <name evidence="2" type="ORF">LI82_01105</name>
</gene>
<reference evidence="2 3" key="1">
    <citation type="submission" date="2014-09" db="EMBL/GenBank/DDBJ databases">
        <title>Draft genome sequence of an obligately methylotrophic methanogen, Methanococcoides methylutens, isolated from marine sediment.</title>
        <authorList>
            <person name="Guan Y."/>
            <person name="Ngugi D.K."/>
            <person name="Blom J."/>
            <person name="Ali S."/>
            <person name="Ferry J.G."/>
            <person name="Stingl U."/>
        </authorList>
    </citation>
    <scope>NUCLEOTIDE SEQUENCE [LARGE SCALE GENOMIC DNA]</scope>
    <source>
        <strain evidence="2 3">DSM 2657</strain>
    </source>
</reference>
<dbReference type="Proteomes" id="UP000029859">
    <property type="component" value="Unassembled WGS sequence"/>
</dbReference>
<comment type="caution">
    <text evidence="2">The sequence shown here is derived from an EMBL/GenBank/DDBJ whole genome shotgun (WGS) entry which is preliminary data.</text>
</comment>
<name>A0A099T4A5_METMT</name>
<protein>
    <submittedName>
        <fullName evidence="2">Monomethylamine transporter</fullName>
    </submittedName>
</protein>
<keyword evidence="1" id="KW-0812">Transmembrane</keyword>
<dbReference type="OrthoDB" id="124638at2157"/>
<sequence length="87" mass="10292">MVNKKKYHNDLKKDAGIIVLVLGLLFFSETFVFYRIMSTLWDAVPELRTIFPVYLLFLVLLLGIETIGCITVYKSIKEHMYDFNYYD</sequence>
<feature type="transmembrane region" description="Helical" evidence="1">
    <location>
        <begin position="15"/>
        <end position="37"/>
    </location>
</feature>
<organism evidence="2 3">
    <name type="scientific">Methanococcoides methylutens</name>
    <dbReference type="NCBI Taxonomy" id="2226"/>
    <lineage>
        <taxon>Archaea</taxon>
        <taxon>Methanobacteriati</taxon>
        <taxon>Methanobacteriota</taxon>
        <taxon>Stenosarchaea group</taxon>
        <taxon>Methanomicrobia</taxon>
        <taxon>Methanosarcinales</taxon>
        <taxon>Methanosarcinaceae</taxon>
        <taxon>Methanococcoides</taxon>
    </lineage>
</organism>
<dbReference type="RefSeq" id="WP_048193123.1">
    <property type="nucleotide sequence ID" value="NZ_JRHO01000003.1"/>
</dbReference>
<feature type="transmembrane region" description="Helical" evidence="1">
    <location>
        <begin position="49"/>
        <end position="73"/>
    </location>
</feature>
<proteinExistence type="predicted"/>
<accession>A0A099T4A5</accession>
<dbReference type="EMBL" id="JRHO01000003">
    <property type="protein sequence ID" value="KGK99654.1"/>
    <property type="molecule type" value="Genomic_DNA"/>
</dbReference>